<comment type="subcellular location">
    <subcellularLocation>
        <location evidence="1">Nucleus</location>
    </subcellularLocation>
</comment>
<dbReference type="Pfam" id="PF13865">
    <property type="entry name" value="FoP_duplication"/>
    <property type="match status" value="1"/>
</dbReference>
<evidence type="ECO:0000256" key="6">
    <source>
        <dbReference type="PROSITE-ProRule" id="PRU00176"/>
    </source>
</evidence>
<organism evidence="9 10">
    <name type="scientific">Saponaria officinalis</name>
    <name type="common">Common soapwort</name>
    <name type="synonym">Lychnis saponaria</name>
    <dbReference type="NCBI Taxonomy" id="3572"/>
    <lineage>
        <taxon>Eukaryota</taxon>
        <taxon>Viridiplantae</taxon>
        <taxon>Streptophyta</taxon>
        <taxon>Embryophyta</taxon>
        <taxon>Tracheophyta</taxon>
        <taxon>Spermatophyta</taxon>
        <taxon>Magnoliopsida</taxon>
        <taxon>eudicotyledons</taxon>
        <taxon>Gunneridae</taxon>
        <taxon>Pentapetalae</taxon>
        <taxon>Caryophyllales</taxon>
        <taxon>Caryophyllaceae</taxon>
        <taxon>Caryophylleae</taxon>
        <taxon>Saponaria</taxon>
    </lineage>
</organism>
<dbReference type="SUPFAM" id="SSF54928">
    <property type="entry name" value="RNA-binding domain, RBD"/>
    <property type="match status" value="1"/>
</dbReference>
<accession>A0AAW1LLK3</accession>
<feature type="region of interest" description="Disordered" evidence="7">
    <location>
        <begin position="191"/>
        <end position="230"/>
    </location>
</feature>
<dbReference type="Pfam" id="PF00076">
    <property type="entry name" value="RRM_1"/>
    <property type="match status" value="1"/>
</dbReference>
<dbReference type="InterPro" id="IPR035979">
    <property type="entry name" value="RBD_domain_sf"/>
</dbReference>
<dbReference type="PROSITE" id="PS50102">
    <property type="entry name" value="RRM"/>
    <property type="match status" value="1"/>
</dbReference>
<dbReference type="InterPro" id="IPR000504">
    <property type="entry name" value="RRM_dom"/>
</dbReference>
<keyword evidence="10" id="KW-1185">Reference proteome</keyword>
<evidence type="ECO:0000256" key="1">
    <source>
        <dbReference type="ARBA" id="ARBA00004123"/>
    </source>
</evidence>
<feature type="domain" description="RRM" evidence="8">
    <location>
        <begin position="91"/>
        <end position="168"/>
    </location>
</feature>
<protein>
    <recommendedName>
        <fullName evidence="8">RRM domain-containing protein</fullName>
    </recommendedName>
</protein>
<gene>
    <name evidence="9" type="ORF">RND81_04G166900</name>
</gene>
<evidence type="ECO:0000256" key="7">
    <source>
        <dbReference type="SAM" id="MobiDB-lite"/>
    </source>
</evidence>
<evidence type="ECO:0000313" key="9">
    <source>
        <dbReference type="EMBL" id="KAK9734845.1"/>
    </source>
</evidence>
<dbReference type="PANTHER" id="PTHR19965:SF35">
    <property type="entry name" value="RNA ANNEALING PROTEIN YRA1"/>
    <property type="match status" value="1"/>
</dbReference>
<evidence type="ECO:0000313" key="10">
    <source>
        <dbReference type="Proteomes" id="UP001443914"/>
    </source>
</evidence>
<proteinExistence type="predicted"/>
<evidence type="ECO:0000256" key="4">
    <source>
        <dbReference type="ARBA" id="ARBA00022884"/>
    </source>
</evidence>
<dbReference type="FunFam" id="3.30.70.330:FF:000273">
    <property type="entry name" value="THO complex subunit 4"/>
    <property type="match status" value="1"/>
</dbReference>
<dbReference type="AlphaFoldDB" id="A0AAW1LLK3"/>
<dbReference type="GO" id="GO:0006406">
    <property type="term" value="P:mRNA export from nucleus"/>
    <property type="evidence" value="ECO:0007669"/>
    <property type="project" value="TreeGrafter"/>
</dbReference>
<feature type="compositionally biased region" description="Basic and acidic residues" evidence="7">
    <location>
        <begin position="221"/>
        <end position="230"/>
    </location>
</feature>
<evidence type="ECO:0000256" key="5">
    <source>
        <dbReference type="ARBA" id="ARBA00023242"/>
    </source>
</evidence>
<evidence type="ECO:0000256" key="2">
    <source>
        <dbReference type="ARBA" id="ARBA00022448"/>
    </source>
</evidence>
<dbReference type="GO" id="GO:0003729">
    <property type="term" value="F:mRNA binding"/>
    <property type="evidence" value="ECO:0007669"/>
    <property type="project" value="TreeGrafter"/>
</dbReference>
<sequence length="254" mass="27516">MANNLDRSLDDLININKATSSSRGGRGGGYTSRGRSSAAPFRRLTNRTSNRVTPYSMPRALDSSWQHQMFGNQGVFGGDGSGGASSIETGTKLYISNLDYGVTNEDIKELFSEVGDLKRYALHYDRTGRSKGTAEVVFSRRNDALAAVKRYNNVELDGRPMRIEIVGTNLASAGVLPLPLVNGFPRNPYEFDRGGRGRGPMGHPGGGGRGLGRGRGRGRGRSRDEKISAEELDAELEKYHSAAVKSDEATKTDE</sequence>
<name>A0AAW1LLK3_SAPOF</name>
<dbReference type="SMART" id="SM01218">
    <property type="entry name" value="FoP_duplication"/>
    <property type="match status" value="1"/>
</dbReference>
<evidence type="ECO:0000256" key="3">
    <source>
        <dbReference type="ARBA" id="ARBA00022816"/>
    </source>
</evidence>
<dbReference type="InterPro" id="IPR025715">
    <property type="entry name" value="FoP_C"/>
</dbReference>
<dbReference type="EMBL" id="JBDFQZ010000004">
    <property type="protein sequence ID" value="KAK9734845.1"/>
    <property type="molecule type" value="Genomic_DNA"/>
</dbReference>
<dbReference type="Proteomes" id="UP001443914">
    <property type="component" value="Unassembled WGS sequence"/>
</dbReference>
<dbReference type="PANTHER" id="PTHR19965">
    <property type="entry name" value="RNA AND EXPORT FACTOR BINDING PROTEIN"/>
    <property type="match status" value="1"/>
</dbReference>
<dbReference type="SMART" id="SM00360">
    <property type="entry name" value="RRM"/>
    <property type="match status" value="1"/>
</dbReference>
<keyword evidence="2" id="KW-0813">Transport</keyword>
<dbReference type="InterPro" id="IPR051229">
    <property type="entry name" value="ALYREF_mRNA_export"/>
</dbReference>
<dbReference type="InterPro" id="IPR012677">
    <property type="entry name" value="Nucleotide-bd_a/b_plait_sf"/>
</dbReference>
<dbReference type="Gene3D" id="3.30.70.330">
    <property type="match status" value="1"/>
</dbReference>
<feature type="compositionally biased region" description="Gly residues" evidence="7">
    <location>
        <begin position="197"/>
        <end position="211"/>
    </location>
</feature>
<reference evidence="9" key="1">
    <citation type="submission" date="2024-03" db="EMBL/GenBank/DDBJ databases">
        <title>WGS assembly of Saponaria officinalis var. Norfolk2.</title>
        <authorList>
            <person name="Jenkins J."/>
            <person name="Shu S."/>
            <person name="Grimwood J."/>
            <person name="Barry K."/>
            <person name="Goodstein D."/>
            <person name="Schmutz J."/>
            <person name="Leebens-Mack J."/>
            <person name="Osbourn A."/>
        </authorList>
    </citation>
    <scope>NUCLEOTIDE SEQUENCE [LARGE SCALE GENOMIC DNA]</scope>
    <source>
        <strain evidence="9">JIC</strain>
    </source>
</reference>
<comment type="caution">
    <text evidence="9">The sequence shown here is derived from an EMBL/GenBank/DDBJ whole genome shotgun (WGS) entry which is preliminary data.</text>
</comment>
<dbReference type="CDD" id="cd12680">
    <property type="entry name" value="RRM_THOC4"/>
    <property type="match status" value="1"/>
</dbReference>
<keyword evidence="4 6" id="KW-0694">RNA-binding</keyword>
<keyword evidence="5" id="KW-0539">Nucleus</keyword>
<keyword evidence="3" id="KW-0509">mRNA transport</keyword>
<feature type="region of interest" description="Disordered" evidence="7">
    <location>
        <begin position="16"/>
        <end position="57"/>
    </location>
</feature>
<dbReference type="GO" id="GO:0005634">
    <property type="term" value="C:nucleus"/>
    <property type="evidence" value="ECO:0007669"/>
    <property type="project" value="UniProtKB-SubCell"/>
</dbReference>
<evidence type="ECO:0000259" key="8">
    <source>
        <dbReference type="PROSITE" id="PS50102"/>
    </source>
</evidence>